<dbReference type="InterPro" id="IPR003675">
    <property type="entry name" value="Rce1/LyrA-like_dom"/>
</dbReference>
<dbReference type="RefSeq" id="WP_076543441.1">
    <property type="nucleotide sequence ID" value="NZ_FTNC01000001.1"/>
</dbReference>
<keyword evidence="4" id="KW-1185">Reference proteome</keyword>
<evidence type="ECO:0000256" key="1">
    <source>
        <dbReference type="SAM" id="Phobius"/>
    </source>
</evidence>
<dbReference type="PANTHER" id="PTHR35797">
    <property type="entry name" value="PROTEASE-RELATED"/>
    <property type="match status" value="1"/>
</dbReference>
<dbReference type="GO" id="GO:0004175">
    <property type="term" value="F:endopeptidase activity"/>
    <property type="evidence" value="ECO:0007669"/>
    <property type="project" value="UniProtKB-ARBA"/>
</dbReference>
<feature type="transmembrane region" description="Helical" evidence="1">
    <location>
        <begin position="12"/>
        <end position="29"/>
    </location>
</feature>
<dbReference type="GO" id="GO:0080120">
    <property type="term" value="P:CAAX-box protein maturation"/>
    <property type="evidence" value="ECO:0007669"/>
    <property type="project" value="UniProtKB-ARBA"/>
</dbReference>
<sequence length="267" mass="31052">MNKKQGQFNYKRITTFIITAYTISWLIWLPNLVSHNFNVGWSQSKLLHLTGGFGPLFAAIISTKIYYKKKGLKEYLKHKFLKFSESKWILIALLVPGGFFLFSYLIRGVIFGEWTDPTLIGINSKVPFENQFLILLSWIFFYGIGEESGWRGFLFPELMKKFNLQTSALYTALIWAGWHLPIFFYDNNFLAMGIMGLLGWLVGLIFGSFILGWLTLKAEWNLWPAILWHAAFNFFTAGDKITPLYPALITMMLIIFGLWLSRKYKFE</sequence>
<keyword evidence="3" id="KW-0645">Protease</keyword>
<dbReference type="AlphaFoldDB" id="A0A1N6PME3"/>
<dbReference type="InterPro" id="IPR042150">
    <property type="entry name" value="MmRce1-like"/>
</dbReference>
<feature type="transmembrane region" description="Helical" evidence="1">
    <location>
        <begin position="166"/>
        <end position="184"/>
    </location>
</feature>
<evidence type="ECO:0000313" key="3">
    <source>
        <dbReference type="EMBL" id="SIQ05379.1"/>
    </source>
</evidence>
<name>A0A1N6PME3_9FIRM</name>
<reference evidence="4" key="1">
    <citation type="submission" date="2017-01" db="EMBL/GenBank/DDBJ databases">
        <authorList>
            <person name="Varghese N."/>
            <person name="Submissions S."/>
        </authorList>
    </citation>
    <scope>NUCLEOTIDE SEQUENCE [LARGE SCALE GENOMIC DNA]</scope>
    <source>
        <strain evidence="4">ATCC 700103</strain>
    </source>
</reference>
<evidence type="ECO:0000259" key="2">
    <source>
        <dbReference type="Pfam" id="PF02517"/>
    </source>
</evidence>
<dbReference type="EMBL" id="FTNC01000001">
    <property type="protein sequence ID" value="SIQ05379.1"/>
    <property type="molecule type" value="Genomic_DNA"/>
</dbReference>
<feature type="domain" description="CAAX prenyl protease 2/Lysostaphin resistance protein A-like" evidence="2">
    <location>
        <begin position="130"/>
        <end position="235"/>
    </location>
</feature>
<evidence type="ECO:0000313" key="4">
    <source>
        <dbReference type="Proteomes" id="UP000185669"/>
    </source>
</evidence>
<gene>
    <name evidence="3" type="ORF">SAMN05421834_101139</name>
</gene>
<dbReference type="OrthoDB" id="9777755at2"/>
<accession>A0A1N6PME3</accession>
<feature type="transmembrane region" description="Helical" evidence="1">
    <location>
        <begin position="49"/>
        <end position="67"/>
    </location>
</feature>
<feature type="transmembrane region" description="Helical" evidence="1">
    <location>
        <begin position="244"/>
        <end position="261"/>
    </location>
</feature>
<dbReference type="GO" id="GO:0006508">
    <property type="term" value="P:proteolysis"/>
    <property type="evidence" value="ECO:0007669"/>
    <property type="project" value="UniProtKB-KW"/>
</dbReference>
<keyword evidence="3" id="KW-0378">Hydrolase</keyword>
<dbReference type="Pfam" id="PF02517">
    <property type="entry name" value="Rce1-like"/>
    <property type="match status" value="1"/>
</dbReference>
<keyword evidence="1" id="KW-0472">Membrane</keyword>
<dbReference type="STRING" id="56779.SAMN05421834_101139"/>
<dbReference type="Proteomes" id="UP000185669">
    <property type="component" value="Unassembled WGS sequence"/>
</dbReference>
<feature type="transmembrane region" description="Helical" evidence="1">
    <location>
        <begin position="190"/>
        <end position="213"/>
    </location>
</feature>
<dbReference type="PANTHER" id="PTHR35797:SF1">
    <property type="entry name" value="PROTEASE"/>
    <property type="match status" value="1"/>
</dbReference>
<proteinExistence type="predicted"/>
<feature type="transmembrane region" description="Helical" evidence="1">
    <location>
        <begin position="88"/>
        <end position="106"/>
    </location>
</feature>
<organism evidence="3 4">
    <name type="scientific">Halanaerobium kushneri</name>
    <dbReference type="NCBI Taxonomy" id="56779"/>
    <lineage>
        <taxon>Bacteria</taxon>
        <taxon>Bacillati</taxon>
        <taxon>Bacillota</taxon>
        <taxon>Clostridia</taxon>
        <taxon>Halanaerobiales</taxon>
        <taxon>Halanaerobiaceae</taxon>
        <taxon>Halanaerobium</taxon>
    </lineage>
</organism>
<protein>
    <submittedName>
        <fullName evidence="3">CAAX protease self-immunity</fullName>
    </submittedName>
</protein>
<keyword evidence="1" id="KW-1133">Transmembrane helix</keyword>
<keyword evidence="1" id="KW-0812">Transmembrane</keyword>